<dbReference type="OrthoDB" id="6133115at2759"/>
<dbReference type="PROSITE" id="PS50918">
    <property type="entry name" value="WWE"/>
    <property type="match status" value="1"/>
</dbReference>
<feature type="zinc finger region" description="C3H1-type" evidence="11">
    <location>
        <begin position="107"/>
        <end position="132"/>
    </location>
</feature>
<dbReference type="InterPro" id="IPR037197">
    <property type="entry name" value="WWE_dom_sf"/>
</dbReference>
<evidence type="ECO:0000256" key="7">
    <source>
        <dbReference type="ARBA" id="ARBA00022771"/>
    </source>
</evidence>
<comment type="caution">
    <text evidence="16">The sequence shown here is derived from an EMBL/GenBank/DDBJ whole genome shotgun (WGS) entry which is preliminary data.</text>
</comment>
<dbReference type="AlphaFoldDB" id="A0A9Q1B251"/>
<dbReference type="InterPro" id="IPR051712">
    <property type="entry name" value="ARTD-AVP"/>
</dbReference>
<keyword evidence="7 11" id="KW-0863">Zinc-finger</keyword>
<dbReference type="SUPFAM" id="SSF56399">
    <property type="entry name" value="ADP-ribosylation"/>
    <property type="match status" value="1"/>
</dbReference>
<dbReference type="Pfam" id="PF00644">
    <property type="entry name" value="PARP"/>
    <property type="match status" value="1"/>
</dbReference>
<keyword evidence="4" id="KW-0597">Phosphoprotein</keyword>
<feature type="compositionally biased region" description="Basic and acidic residues" evidence="12">
    <location>
        <begin position="462"/>
        <end position="471"/>
    </location>
</feature>
<evidence type="ECO:0000256" key="3">
    <source>
        <dbReference type="ARBA" id="ARBA00022490"/>
    </source>
</evidence>
<evidence type="ECO:0000259" key="15">
    <source>
        <dbReference type="PROSITE" id="PS51059"/>
    </source>
</evidence>
<dbReference type="Gene3D" id="3.30.1370.210">
    <property type="match status" value="2"/>
</dbReference>
<dbReference type="Gene3D" id="3.90.228.10">
    <property type="match status" value="1"/>
</dbReference>
<organism evidence="16 17">
    <name type="scientific">Phrynocephalus forsythii</name>
    <dbReference type="NCBI Taxonomy" id="171643"/>
    <lineage>
        <taxon>Eukaryota</taxon>
        <taxon>Metazoa</taxon>
        <taxon>Chordata</taxon>
        <taxon>Craniata</taxon>
        <taxon>Vertebrata</taxon>
        <taxon>Euteleostomi</taxon>
        <taxon>Lepidosauria</taxon>
        <taxon>Squamata</taxon>
        <taxon>Bifurcata</taxon>
        <taxon>Unidentata</taxon>
        <taxon>Episquamata</taxon>
        <taxon>Toxicofera</taxon>
        <taxon>Iguania</taxon>
        <taxon>Acrodonta</taxon>
        <taxon>Agamidae</taxon>
        <taxon>Agaminae</taxon>
        <taxon>Phrynocephalus</taxon>
    </lineage>
</organism>
<dbReference type="GO" id="GO:0008270">
    <property type="term" value="F:zinc ion binding"/>
    <property type="evidence" value="ECO:0007669"/>
    <property type="project" value="UniProtKB-KW"/>
</dbReference>
<dbReference type="Proteomes" id="UP001142489">
    <property type="component" value="Unassembled WGS sequence"/>
</dbReference>
<comment type="similarity">
    <text evidence="10">Belongs to the ARTD/PARP family.</text>
</comment>
<feature type="domain" description="WWE" evidence="14">
    <location>
        <begin position="365"/>
        <end position="452"/>
    </location>
</feature>
<evidence type="ECO:0000256" key="9">
    <source>
        <dbReference type="ARBA" id="ARBA00023242"/>
    </source>
</evidence>
<evidence type="ECO:0000256" key="5">
    <source>
        <dbReference type="ARBA" id="ARBA00022723"/>
    </source>
</evidence>
<dbReference type="PANTHER" id="PTHR45740">
    <property type="entry name" value="POLY [ADP-RIBOSE] POLYMERASE"/>
    <property type="match status" value="1"/>
</dbReference>
<evidence type="ECO:0000256" key="10">
    <source>
        <dbReference type="ARBA" id="ARBA00024347"/>
    </source>
</evidence>
<protein>
    <submittedName>
        <fullName evidence="16">Uncharacterized protein</fullName>
    </submittedName>
</protein>
<evidence type="ECO:0000256" key="6">
    <source>
        <dbReference type="ARBA" id="ARBA00022737"/>
    </source>
</evidence>
<keyword evidence="6" id="KW-0677">Repeat</keyword>
<evidence type="ECO:0000313" key="16">
    <source>
        <dbReference type="EMBL" id="KAJ7329087.1"/>
    </source>
</evidence>
<dbReference type="Pfam" id="PF02825">
    <property type="entry name" value="WWE"/>
    <property type="match status" value="1"/>
</dbReference>
<dbReference type="GO" id="GO:1990404">
    <property type="term" value="F:NAD+-protein mono-ADP-ribosyltransferase activity"/>
    <property type="evidence" value="ECO:0007669"/>
    <property type="project" value="TreeGrafter"/>
</dbReference>
<feature type="domain" description="PARP catalytic" evidence="15">
    <location>
        <begin position="480"/>
        <end position="675"/>
    </location>
</feature>
<keyword evidence="8 11" id="KW-0862">Zinc</keyword>
<accession>A0A9Q1B251</accession>
<keyword evidence="5 11" id="KW-0479">Metal-binding</keyword>
<proteinExistence type="inferred from homology"/>
<dbReference type="GO" id="GO:0005737">
    <property type="term" value="C:cytoplasm"/>
    <property type="evidence" value="ECO:0007669"/>
    <property type="project" value="UniProtKB-SubCell"/>
</dbReference>
<dbReference type="EMBL" id="JAPFRF010000006">
    <property type="protein sequence ID" value="KAJ7329087.1"/>
    <property type="molecule type" value="Genomic_DNA"/>
</dbReference>
<dbReference type="Gene3D" id="3.30.720.50">
    <property type="match status" value="1"/>
</dbReference>
<dbReference type="GO" id="GO:0003950">
    <property type="term" value="F:NAD+ poly-ADP-ribosyltransferase activity"/>
    <property type="evidence" value="ECO:0007669"/>
    <property type="project" value="InterPro"/>
</dbReference>
<dbReference type="PROSITE" id="PS51059">
    <property type="entry name" value="PARP_CATALYTIC"/>
    <property type="match status" value="1"/>
</dbReference>
<sequence>MRKARMATVNYASQWLARQALQELCASGGCLEESALAQRQGLQDRPDLLAQLLRDASKFTVVTREESPSEGAAAGRDHRVVVATTALRLCPDHGSRKCAGSCRQLHLCRYFVYGGCRLQGTRKECKFIHDIHSSHNSSILKEYELENLSSDELFQLLLQNDPSLLPEICPYYNKGDGPYGSCNFKKICVKLHICQYYLQGECRFGSNCKRSHDIFNPDCYEKLEKWGMSRALISNIPSVYRNVYDIKNNAAAHSERRENSGQVASSTNSIEESDMICLYHIRKSCSFQDKCIRVHFNLPYRWQVFDGTQWKDLIDMEKTEQAYCDPFNERFVGNSAGKGSNSLTIDFCKMTYGPAKLRRLSTASSVTKAPHYILTTDWIWYWKDEYDVWNEYGVQDTDHVAATLSSYDLEKAYQYDASQILKFSAGRHEYEIDFKAMKQKNLRYKTERSVRRRPKFVSLKEVEKKKTRGAEQSKGSTTHIPPHWDQSALPELGYVLITVPPSSNEYKKVQTNFQRTLPKATIVVVKRIQNVALWEVYQWYKEQMKKANGGKDVDERQLFHGTSKSHVDAICQQNFDWRICGVHGTAYGKGSYFARDASYSDNYSKSDSTIQTMFWAKVLVGDYTRGSSLYLRPPAKDTQNTSFYNSCVNDLMDPSIFVIFEKHQIYPEYLIEYKR</sequence>
<feature type="region of interest" description="Disordered" evidence="12">
    <location>
        <begin position="462"/>
        <end position="482"/>
    </location>
</feature>
<reference evidence="16" key="1">
    <citation type="journal article" date="2023" name="DNA Res.">
        <title>Chromosome-level genome assembly of Phrynocephalus forsythii using third-generation DNA sequencing and Hi-C analysis.</title>
        <authorList>
            <person name="Qi Y."/>
            <person name="Zhao W."/>
            <person name="Zhao Y."/>
            <person name="Niu C."/>
            <person name="Cao S."/>
            <person name="Zhang Y."/>
        </authorList>
    </citation>
    <scope>NUCLEOTIDE SEQUENCE</scope>
    <source>
        <tissue evidence="16">Muscle</tissue>
    </source>
</reference>
<dbReference type="InterPro" id="IPR012317">
    <property type="entry name" value="Poly(ADP-ribose)pol_cat_dom"/>
</dbReference>
<keyword evidence="17" id="KW-1185">Reference proteome</keyword>
<dbReference type="InterPro" id="IPR057602">
    <property type="entry name" value="Zfn-CCCH_PARP12"/>
</dbReference>
<dbReference type="Pfam" id="PF23466">
    <property type="entry name" value="WWE_4"/>
    <property type="match status" value="1"/>
</dbReference>
<gene>
    <name evidence="16" type="ORF">JRQ81_015261</name>
</gene>
<feature type="domain" description="C3H1-type" evidence="13">
    <location>
        <begin position="193"/>
        <end position="215"/>
    </location>
</feature>
<dbReference type="InterPro" id="IPR004170">
    <property type="entry name" value="WWE_dom"/>
</dbReference>
<evidence type="ECO:0000256" key="8">
    <source>
        <dbReference type="ARBA" id="ARBA00022833"/>
    </source>
</evidence>
<dbReference type="Pfam" id="PF25261">
    <property type="entry name" value="zf-CCCH_PARP12"/>
    <property type="match status" value="2"/>
</dbReference>
<dbReference type="CDD" id="cd01439">
    <property type="entry name" value="TCCD_inducible_PARP_like"/>
    <property type="match status" value="1"/>
</dbReference>
<evidence type="ECO:0000259" key="14">
    <source>
        <dbReference type="PROSITE" id="PS50918"/>
    </source>
</evidence>
<keyword evidence="3" id="KW-0963">Cytoplasm</keyword>
<dbReference type="SUPFAM" id="SSF117839">
    <property type="entry name" value="WWE domain"/>
    <property type="match status" value="1"/>
</dbReference>
<evidence type="ECO:0000256" key="2">
    <source>
        <dbReference type="ARBA" id="ARBA00004496"/>
    </source>
</evidence>
<evidence type="ECO:0000256" key="11">
    <source>
        <dbReference type="PROSITE-ProRule" id="PRU00723"/>
    </source>
</evidence>
<dbReference type="GO" id="GO:0005634">
    <property type="term" value="C:nucleus"/>
    <property type="evidence" value="ECO:0007669"/>
    <property type="project" value="UniProtKB-SubCell"/>
</dbReference>
<dbReference type="PANTHER" id="PTHR45740:SF6">
    <property type="entry name" value="PROTEIN MONO-ADP-RIBOSYLTRANSFERASE PARP12"/>
    <property type="match status" value="1"/>
</dbReference>
<name>A0A9Q1B251_9SAUR</name>
<feature type="domain" description="C3H1-type" evidence="13">
    <location>
        <begin position="107"/>
        <end position="132"/>
    </location>
</feature>
<dbReference type="PROSITE" id="PS50103">
    <property type="entry name" value="ZF_C3H1"/>
    <property type="match status" value="2"/>
</dbReference>
<evidence type="ECO:0000256" key="1">
    <source>
        <dbReference type="ARBA" id="ARBA00004123"/>
    </source>
</evidence>
<keyword evidence="9" id="KW-0539">Nucleus</keyword>
<feature type="zinc finger region" description="C3H1-type" evidence="11">
    <location>
        <begin position="193"/>
        <end position="215"/>
    </location>
</feature>
<evidence type="ECO:0000259" key="13">
    <source>
        <dbReference type="PROSITE" id="PS50103"/>
    </source>
</evidence>
<dbReference type="InterPro" id="IPR000571">
    <property type="entry name" value="Znf_CCCH"/>
</dbReference>
<evidence type="ECO:0000313" key="17">
    <source>
        <dbReference type="Proteomes" id="UP001142489"/>
    </source>
</evidence>
<evidence type="ECO:0000256" key="4">
    <source>
        <dbReference type="ARBA" id="ARBA00022553"/>
    </source>
</evidence>
<dbReference type="SMART" id="SM00356">
    <property type="entry name" value="ZnF_C3H1"/>
    <property type="match status" value="2"/>
</dbReference>
<comment type="subcellular location">
    <subcellularLocation>
        <location evidence="2">Cytoplasm</location>
    </subcellularLocation>
    <subcellularLocation>
        <location evidence="1">Nucleus</location>
    </subcellularLocation>
</comment>
<evidence type="ECO:0000256" key="12">
    <source>
        <dbReference type="SAM" id="MobiDB-lite"/>
    </source>
</evidence>